<accession>A0ABR4AKC4</accession>
<gene>
    <name evidence="2" type="ORF">N7G274_001971</name>
</gene>
<comment type="caution">
    <text evidence="2">The sequence shown here is derived from an EMBL/GenBank/DDBJ whole genome shotgun (WGS) entry which is preliminary data.</text>
</comment>
<organism evidence="2 3">
    <name type="scientific">Stereocaulon virgatum</name>
    <dbReference type="NCBI Taxonomy" id="373712"/>
    <lineage>
        <taxon>Eukaryota</taxon>
        <taxon>Fungi</taxon>
        <taxon>Dikarya</taxon>
        <taxon>Ascomycota</taxon>
        <taxon>Pezizomycotina</taxon>
        <taxon>Lecanoromycetes</taxon>
        <taxon>OSLEUM clade</taxon>
        <taxon>Lecanoromycetidae</taxon>
        <taxon>Lecanorales</taxon>
        <taxon>Lecanorineae</taxon>
        <taxon>Stereocaulaceae</taxon>
        <taxon>Stereocaulon</taxon>
    </lineage>
</organism>
<name>A0ABR4AKC4_9LECA</name>
<evidence type="ECO:0000256" key="1">
    <source>
        <dbReference type="SAM" id="MobiDB-lite"/>
    </source>
</evidence>
<dbReference type="Proteomes" id="UP001590950">
    <property type="component" value="Unassembled WGS sequence"/>
</dbReference>
<keyword evidence="3" id="KW-1185">Reference proteome</keyword>
<sequence length="379" mass="41326">MVLLLDLEDEISDPHADPNDPAGFILRKPHRSDYADRAVIPKHVKGSEDASPIQRPNPNLNGLSTAVACYPIVTQITHNIDLNTLHDLSRTCRQIRANLLQHRTLLVQATLRCENEVHTEQLAALKPAGQKWHILGEAGHLVSGKVSTCARDLVGECRRCGTVVCRNCTLKPPSTSHLPARHRRLCPTCLAAPLSALTSNDSPTHTPCTCATKVHLCNQCGLSLATADTTYSRVWTWRTRYSTYLGGLGTGIGEGHEGVKCARGDKCLGAKDVEVEFECSSSSSTSVASHGSESESGGEAGTPAGEKKSEEDAGYWRQEIEGLGGIVKKKYRKRERVGGTVREWEDEREGAEVLGREKDGVERSWCGWCGRVVKGEKDL</sequence>
<reference evidence="2 3" key="1">
    <citation type="submission" date="2024-09" db="EMBL/GenBank/DDBJ databases">
        <title>Rethinking Asexuality: The Enigmatic Case of Functional Sexual Genes in Lepraria (Stereocaulaceae).</title>
        <authorList>
            <person name="Doellman M."/>
            <person name="Sun Y."/>
            <person name="Barcenas-Pena A."/>
            <person name="Lumbsch H.T."/>
            <person name="Grewe F."/>
        </authorList>
    </citation>
    <scope>NUCLEOTIDE SEQUENCE [LARGE SCALE GENOMIC DNA]</scope>
    <source>
        <strain evidence="2 3">Mercado 3170</strain>
    </source>
</reference>
<feature type="region of interest" description="Disordered" evidence="1">
    <location>
        <begin position="283"/>
        <end position="313"/>
    </location>
</feature>
<protein>
    <submittedName>
        <fullName evidence="2">Uncharacterized protein</fullName>
    </submittedName>
</protein>
<dbReference type="CDD" id="cd00065">
    <property type="entry name" value="FYVE_like_SF"/>
    <property type="match status" value="1"/>
</dbReference>
<evidence type="ECO:0000313" key="2">
    <source>
        <dbReference type="EMBL" id="KAL2045543.1"/>
    </source>
</evidence>
<evidence type="ECO:0000313" key="3">
    <source>
        <dbReference type="Proteomes" id="UP001590950"/>
    </source>
</evidence>
<proteinExistence type="predicted"/>
<dbReference type="EMBL" id="JBEFKJ010000006">
    <property type="protein sequence ID" value="KAL2045543.1"/>
    <property type="molecule type" value="Genomic_DNA"/>
</dbReference>
<feature type="compositionally biased region" description="Low complexity" evidence="1">
    <location>
        <begin position="283"/>
        <end position="304"/>
    </location>
</feature>